<dbReference type="InterPro" id="IPR033922">
    <property type="entry name" value="NAD_bind_Glu_DH"/>
</dbReference>
<dbReference type="SUPFAM" id="SSF51735">
    <property type="entry name" value="NAD(P)-binding Rossmann-fold domains"/>
    <property type="match status" value="1"/>
</dbReference>
<dbReference type="GO" id="GO:0006538">
    <property type="term" value="P:L-glutamate catabolic process"/>
    <property type="evidence" value="ECO:0007669"/>
    <property type="project" value="TreeGrafter"/>
</dbReference>
<evidence type="ECO:0000256" key="4">
    <source>
        <dbReference type="PIRSR" id="PIRSR000185-1"/>
    </source>
</evidence>
<evidence type="ECO:0000256" key="2">
    <source>
        <dbReference type="ARBA" id="ARBA00023002"/>
    </source>
</evidence>
<dbReference type="InterPro" id="IPR014362">
    <property type="entry name" value="Glu_DH"/>
</dbReference>
<feature type="region of interest" description="Disordered" evidence="8">
    <location>
        <begin position="1"/>
        <end position="32"/>
    </location>
</feature>
<name>A0A7C4ATA5_9BACT</name>
<keyword evidence="2 3" id="KW-0560">Oxidoreductase</keyword>
<dbReference type="InterPro" id="IPR006095">
    <property type="entry name" value="Glu/Leu/Phe/Val/Trp_DH"/>
</dbReference>
<evidence type="ECO:0000256" key="5">
    <source>
        <dbReference type="PIRSR" id="PIRSR000185-2"/>
    </source>
</evidence>
<evidence type="ECO:0000256" key="1">
    <source>
        <dbReference type="ARBA" id="ARBA00006382"/>
    </source>
</evidence>
<dbReference type="Pfam" id="PF02812">
    <property type="entry name" value="ELFV_dehydrog_N"/>
    <property type="match status" value="1"/>
</dbReference>
<evidence type="ECO:0000256" key="7">
    <source>
        <dbReference type="RuleBase" id="RU004417"/>
    </source>
</evidence>
<dbReference type="Gene3D" id="3.40.50.10860">
    <property type="entry name" value="Leucine Dehydrogenase, chain A, domain 1"/>
    <property type="match status" value="1"/>
</dbReference>
<dbReference type="PANTHER" id="PTHR11606">
    <property type="entry name" value="GLUTAMATE DEHYDROGENASE"/>
    <property type="match status" value="1"/>
</dbReference>
<protein>
    <recommendedName>
        <fullName evidence="3">Glutamate dehydrogenase</fullName>
    </recommendedName>
</protein>
<dbReference type="PROSITE" id="PS00074">
    <property type="entry name" value="GLFV_DEHYDROGENASE"/>
    <property type="match status" value="1"/>
</dbReference>
<keyword evidence="5" id="KW-0520">NAD</keyword>
<feature type="binding site" evidence="5">
    <location>
        <position position="96"/>
    </location>
    <ligand>
        <name>substrate</name>
    </ligand>
</feature>
<feature type="binding site" evidence="5">
    <location>
        <position position="216"/>
    </location>
    <ligand>
        <name>NAD(+)</name>
        <dbReference type="ChEBI" id="CHEBI:57540"/>
    </ligand>
</feature>
<comment type="caution">
    <text evidence="10">The sequence shown here is derived from an EMBL/GenBank/DDBJ whole genome shotgun (WGS) entry which is preliminary data.</text>
</comment>
<dbReference type="PIRSF" id="PIRSF000185">
    <property type="entry name" value="Glu_DH"/>
    <property type="match status" value="1"/>
</dbReference>
<feature type="domain" description="Glutamate/phenylalanine/leucine/valine/L-tryptophan dehydrogenase C-terminal" evidence="9">
    <location>
        <begin position="209"/>
        <end position="439"/>
    </location>
</feature>
<dbReference type="SUPFAM" id="SSF53223">
    <property type="entry name" value="Aminoacid dehydrogenase-like, N-terminal domain"/>
    <property type="match status" value="1"/>
</dbReference>
<dbReference type="InterPro" id="IPR033524">
    <property type="entry name" value="Glu/Leu/Phe/Val_DH_AS"/>
</dbReference>
<evidence type="ECO:0000256" key="3">
    <source>
        <dbReference type="PIRNR" id="PIRNR000185"/>
    </source>
</evidence>
<reference evidence="10" key="1">
    <citation type="journal article" date="2020" name="mSystems">
        <title>Genome- and Community-Level Interaction Insights into Carbon Utilization and Element Cycling Functions of Hydrothermarchaeota in Hydrothermal Sediment.</title>
        <authorList>
            <person name="Zhou Z."/>
            <person name="Liu Y."/>
            <person name="Xu W."/>
            <person name="Pan J."/>
            <person name="Luo Z.H."/>
            <person name="Li M."/>
        </authorList>
    </citation>
    <scope>NUCLEOTIDE SEQUENCE [LARGE SCALE GENOMIC DNA]</scope>
    <source>
        <strain evidence="10">SpSt-769</strain>
    </source>
</reference>
<feature type="binding site" evidence="5">
    <location>
        <position position="120"/>
    </location>
    <ligand>
        <name>substrate</name>
    </ligand>
</feature>
<feature type="active site" description="Proton donor" evidence="4">
    <location>
        <position position="132"/>
    </location>
</feature>
<dbReference type="AlphaFoldDB" id="A0A7C4ATA5"/>
<dbReference type="Pfam" id="PF00208">
    <property type="entry name" value="ELFV_dehydrog"/>
    <property type="match status" value="1"/>
</dbReference>
<dbReference type="FunFam" id="3.40.50.10860:FF:000003">
    <property type="entry name" value="Glutamate dehydrogenase"/>
    <property type="match status" value="1"/>
</dbReference>
<dbReference type="SMART" id="SM00839">
    <property type="entry name" value="ELFV_dehydrog"/>
    <property type="match status" value="1"/>
</dbReference>
<dbReference type="GO" id="GO:0000166">
    <property type="term" value="F:nucleotide binding"/>
    <property type="evidence" value="ECO:0007669"/>
    <property type="project" value="UniProtKB-KW"/>
</dbReference>
<dbReference type="PRINTS" id="PR00082">
    <property type="entry name" value="GLFDHDRGNASE"/>
</dbReference>
<gene>
    <name evidence="10" type="ORF">ENV54_10865</name>
</gene>
<proteinExistence type="inferred from homology"/>
<dbReference type="PANTHER" id="PTHR11606:SF13">
    <property type="entry name" value="GLUTAMATE DEHYDROGENASE 1, MITOCHONDRIAL"/>
    <property type="match status" value="1"/>
</dbReference>
<dbReference type="InterPro" id="IPR006097">
    <property type="entry name" value="Glu/Leu/Phe/Val/Trp_DH_dimer"/>
</dbReference>
<dbReference type="GO" id="GO:0004352">
    <property type="term" value="F:glutamate dehydrogenase (NAD+) activity"/>
    <property type="evidence" value="ECO:0007669"/>
    <property type="project" value="TreeGrafter"/>
</dbReference>
<feature type="site" description="Important for catalysis" evidence="6">
    <location>
        <position position="172"/>
    </location>
</feature>
<organism evidence="10">
    <name type="scientific">Desulfomonile tiedjei</name>
    <dbReference type="NCBI Taxonomy" id="2358"/>
    <lineage>
        <taxon>Bacteria</taxon>
        <taxon>Pseudomonadati</taxon>
        <taxon>Thermodesulfobacteriota</taxon>
        <taxon>Desulfomonilia</taxon>
        <taxon>Desulfomonilales</taxon>
        <taxon>Desulfomonilaceae</taxon>
        <taxon>Desulfomonile</taxon>
    </lineage>
</organism>
<comment type="similarity">
    <text evidence="1 3 7">Belongs to the Glu/Leu/Phe/Val dehydrogenases family.</text>
</comment>
<dbReference type="InterPro" id="IPR006096">
    <property type="entry name" value="Glu/Leu/Phe/Val/Trp_DH_C"/>
</dbReference>
<accession>A0A7C4ATA5</accession>
<evidence type="ECO:0000256" key="6">
    <source>
        <dbReference type="PIRSR" id="PIRSR000185-3"/>
    </source>
</evidence>
<sequence length="442" mass="48315">MHEIDQKCRDASPKTLGVHRSPLPQRTQGEENPYENAIAQFDKAVSHLRLHNGIAEALRHPKRELSVTFPVLMDNGDIKVFRGYRVHHSVVKGPTKGGIRYAKAVALDEVRALAMWMTWKCALMNLPYGGAKGGVAVDPKELSPRELERLTRRYATEISVLMGPESDIPAPDVGTNPQIMAWIMDTYSMHRGFSIPAVVTGKPVEIGGSLGRTEATGRGVAITILESMRRKGLDPKNKTVAVQGFGNVGSVAAKTLYDMGMSIVAVTCSRGGVFHGKGLNPYAVIKHLEEGGCVFNFPDADHITNEELLQLDCDVLVAAAVENQITSRNADKIRAGILAEGANGPTTPEADEILNDKGIFIIPDILCNAGGVTVSYLEWVQDLQSFFWPVNEINNKLEGLMIKAFDSVMECAQRYRVSNREAAQILAIKRVADAMVIRGIYP</sequence>
<keyword evidence="5" id="KW-0547">Nucleotide-binding</keyword>
<evidence type="ECO:0000259" key="9">
    <source>
        <dbReference type="SMART" id="SM00839"/>
    </source>
</evidence>
<dbReference type="EMBL" id="DTGT01000351">
    <property type="protein sequence ID" value="HGH61787.1"/>
    <property type="molecule type" value="Genomic_DNA"/>
</dbReference>
<dbReference type="InterPro" id="IPR036291">
    <property type="entry name" value="NAD(P)-bd_dom_sf"/>
</dbReference>
<evidence type="ECO:0000256" key="8">
    <source>
        <dbReference type="SAM" id="MobiDB-lite"/>
    </source>
</evidence>
<evidence type="ECO:0000313" key="10">
    <source>
        <dbReference type="EMBL" id="HGH61787.1"/>
    </source>
</evidence>
<feature type="binding site" evidence="5">
    <location>
        <position position="375"/>
    </location>
    <ligand>
        <name>substrate</name>
    </ligand>
</feature>
<feature type="compositionally biased region" description="Basic and acidic residues" evidence="8">
    <location>
        <begin position="1"/>
        <end position="12"/>
    </location>
</feature>
<dbReference type="CDD" id="cd01076">
    <property type="entry name" value="NAD_bind_1_Glu_DH"/>
    <property type="match status" value="1"/>
</dbReference>
<dbReference type="InterPro" id="IPR046346">
    <property type="entry name" value="Aminoacid_DH-like_N_sf"/>
</dbReference>
<feature type="binding site" evidence="5">
    <location>
        <position position="247"/>
    </location>
    <ligand>
        <name>NAD(+)</name>
        <dbReference type="ChEBI" id="CHEBI:57540"/>
    </ligand>
</feature>
<dbReference type="Gene3D" id="3.40.50.720">
    <property type="entry name" value="NAD(P)-binding Rossmann-like Domain"/>
    <property type="match status" value="1"/>
</dbReference>